<dbReference type="KEGG" id="mri:Mal4_28270"/>
<evidence type="ECO:0000256" key="1">
    <source>
        <dbReference type="SAM" id="MobiDB-lite"/>
    </source>
</evidence>
<evidence type="ECO:0008006" key="6">
    <source>
        <dbReference type="Google" id="ProtNLM"/>
    </source>
</evidence>
<keyword evidence="2" id="KW-0472">Membrane</keyword>
<feature type="compositionally biased region" description="Low complexity" evidence="1">
    <location>
        <begin position="342"/>
        <end position="353"/>
    </location>
</feature>
<accession>A0A517Z7S5</accession>
<feature type="compositionally biased region" description="Basic and acidic residues" evidence="1">
    <location>
        <begin position="584"/>
        <end position="597"/>
    </location>
</feature>
<keyword evidence="3" id="KW-0732">Signal</keyword>
<evidence type="ECO:0000256" key="3">
    <source>
        <dbReference type="SAM" id="SignalP"/>
    </source>
</evidence>
<feature type="region of interest" description="Disordered" evidence="1">
    <location>
        <begin position="225"/>
        <end position="257"/>
    </location>
</feature>
<keyword evidence="2" id="KW-0812">Transmembrane</keyword>
<feature type="compositionally biased region" description="Polar residues" evidence="1">
    <location>
        <begin position="314"/>
        <end position="327"/>
    </location>
</feature>
<sequence precursor="true">MDSAARRPLRLVLVGLLLQAVAATAGATDLYQRGQVVPSGQPGPPASSAWTCAVIGSVATPAAYAVDASELTAAELVEHAGGLTAGSSGILRIVRNGAARVQVPISAAAGERLLPGDVVIAEYTREAAARLSQPANGLSPVCAVGLSSRPVVLPLRAENASLGSLLSLLRQSPEIAPSVRAIRPLGSPSNLGDHLTAGTVVIFDSRLMNWQSLATVDAFPPAIPTTDRQPEQPVPAAEPTVTAYGQPTGPSGARRTPMMLAPSGVSDMTTPRLPETPRAPAILDTAATVPAGTAMTPAPVTPAPLAEPGRVPQPTHQDVSQTASVGLTPQAAANAATSNVDSPSLTAPATLPAAPEPEPVHATPTDTKTAASVPEQTGATVVETADVDNPDATAVGVAELGDAAAELPERSASAKSGANIWLLLLGMAMAGGICLAGAFAWFRWEQNRTNQSVTVNDHAEPEQTEPEPRNERDSLLAALIENRIPLIEEETVVRTINPVQGTVTGRRNLIVEEAHTELRGPHVSMSAERAERKRSAGRKPLKVLQTDSGLHRVEGFEEPEAPTIRSVDRTTRPPVCDDVVLPDTAEKQRATSEHTEDLLERALLAMERERRK</sequence>
<dbReference type="AlphaFoldDB" id="A0A517Z7S5"/>
<dbReference type="EMBL" id="CP036275">
    <property type="protein sequence ID" value="QDU38499.1"/>
    <property type="molecule type" value="Genomic_DNA"/>
</dbReference>
<feature type="signal peptide" evidence="3">
    <location>
        <begin position="1"/>
        <end position="27"/>
    </location>
</feature>
<evidence type="ECO:0000313" key="4">
    <source>
        <dbReference type="EMBL" id="QDU38499.1"/>
    </source>
</evidence>
<feature type="region of interest" description="Disordered" evidence="1">
    <location>
        <begin position="567"/>
        <end position="597"/>
    </location>
</feature>
<protein>
    <recommendedName>
        <fullName evidence="6">SLBB domain protein</fullName>
    </recommendedName>
</protein>
<reference evidence="4 5" key="1">
    <citation type="submission" date="2019-02" db="EMBL/GenBank/DDBJ databases">
        <title>Deep-cultivation of Planctomycetes and their phenomic and genomic characterization uncovers novel biology.</title>
        <authorList>
            <person name="Wiegand S."/>
            <person name="Jogler M."/>
            <person name="Boedeker C."/>
            <person name="Pinto D."/>
            <person name="Vollmers J."/>
            <person name="Rivas-Marin E."/>
            <person name="Kohn T."/>
            <person name="Peeters S.H."/>
            <person name="Heuer A."/>
            <person name="Rast P."/>
            <person name="Oberbeckmann S."/>
            <person name="Bunk B."/>
            <person name="Jeske O."/>
            <person name="Meyerdierks A."/>
            <person name="Storesund J.E."/>
            <person name="Kallscheuer N."/>
            <person name="Luecker S."/>
            <person name="Lage O.M."/>
            <person name="Pohl T."/>
            <person name="Merkel B.J."/>
            <person name="Hornburger P."/>
            <person name="Mueller R.-W."/>
            <person name="Bruemmer F."/>
            <person name="Labrenz M."/>
            <person name="Spormann A.M."/>
            <person name="Op den Camp H."/>
            <person name="Overmann J."/>
            <person name="Amann R."/>
            <person name="Jetten M.S.M."/>
            <person name="Mascher T."/>
            <person name="Medema M.H."/>
            <person name="Devos D.P."/>
            <person name="Kaster A.-K."/>
            <person name="Ovreas L."/>
            <person name="Rohde M."/>
            <person name="Galperin M.Y."/>
            <person name="Jogler C."/>
        </authorList>
    </citation>
    <scope>NUCLEOTIDE SEQUENCE [LARGE SCALE GENOMIC DNA]</scope>
    <source>
        <strain evidence="4 5">Mal4</strain>
    </source>
</reference>
<dbReference type="RefSeq" id="WP_197444390.1">
    <property type="nucleotide sequence ID" value="NZ_CP036275.1"/>
</dbReference>
<gene>
    <name evidence="4" type="ORF">Mal4_28270</name>
</gene>
<evidence type="ECO:0000256" key="2">
    <source>
        <dbReference type="SAM" id="Phobius"/>
    </source>
</evidence>
<dbReference type="Proteomes" id="UP000320496">
    <property type="component" value="Chromosome"/>
</dbReference>
<keyword evidence="2" id="KW-1133">Transmembrane helix</keyword>
<feature type="transmembrane region" description="Helical" evidence="2">
    <location>
        <begin position="420"/>
        <end position="442"/>
    </location>
</feature>
<evidence type="ECO:0000313" key="5">
    <source>
        <dbReference type="Proteomes" id="UP000320496"/>
    </source>
</evidence>
<feature type="chain" id="PRO_5022117475" description="SLBB domain protein" evidence="3">
    <location>
        <begin position="28"/>
        <end position="612"/>
    </location>
</feature>
<feature type="region of interest" description="Disordered" evidence="1">
    <location>
        <begin position="298"/>
        <end position="375"/>
    </location>
</feature>
<organism evidence="4 5">
    <name type="scientific">Maioricimonas rarisocia</name>
    <dbReference type="NCBI Taxonomy" id="2528026"/>
    <lineage>
        <taxon>Bacteria</taxon>
        <taxon>Pseudomonadati</taxon>
        <taxon>Planctomycetota</taxon>
        <taxon>Planctomycetia</taxon>
        <taxon>Planctomycetales</taxon>
        <taxon>Planctomycetaceae</taxon>
        <taxon>Maioricimonas</taxon>
    </lineage>
</organism>
<keyword evidence="5" id="KW-1185">Reference proteome</keyword>
<proteinExistence type="predicted"/>
<feature type="compositionally biased region" description="Polar residues" evidence="1">
    <location>
        <begin position="364"/>
        <end position="375"/>
    </location>
</feature>
<name>A0A517Z7S5_9PLAN</name>